<dbReference type="AlphaFoldDB" id="A0A7S1FCU0"/>
<reference evidence="1" key="1">
    <citation type="submission" date="2021-01" db="EMBL/GenBank/DDBJ databases">
        <authorList>
            <person name="Corre E."/>
            <person name="Pelletier E."/>
            <person name="Niang G."/>
            <person name="Scheremetjew M."/>
            <person name="Finn R."/>
            <person name="Kale V."/>
            <person name="Holt S."/>
            <person name="Cochrane G."/>
            <person name="Meng A."/>
            <person name="Brown T."/>
            <person name="Cohen L."/>
        </authorList>
    </citation>
    <scope>NUCLEOTIDE SEQUENCE</scope>
</reference>
<accession>A0A7S1FCU0</accession>
<name>A0A7S1FCU0_NOCSC</name>
<evidence type="ECO:0000313" key="1">
    <source>
        <dbReference type="EMBL" id="CAD8857842.1"/>
    </source>
</evidence>
<proteinExistence type="predicted"/>
<sequence>MFLRAVTRCNSHSLPIYGDALLLWHLVPRHAYAVGSLVGERGSHTMRRPSSWEVTFQPHEKLARCLSSARSFNASVNVESTTLCAPVVESTCSEKSITHQDENAWVRVETGVALHTT</sequence>
<dbReference type="EMBL" id="HBFQ01045283">
    <property type="protein sequence ID" value="CAD8857842.1"/>
    <property type="molecule type" value="Transcribed_RNA"/>
</dbReference>
<organism evidence="1">
    <name type="scientific">Noctiluca scintillans</name>
    <name type="common">Sea sparkle</name>
    <name type="synonym">Red tide dinoflagellate</name>
    <dbReference type="NCBI Taxonomy" id="2966"/>
    <lineage>
        <taxon>Eukaryota</taxon>
        <taxon>Sar</taxon>
        <taxon>Alveolata</taxon>
        <taxon>Dinophyceae</taxon>
        <taxon>Noctilucales</taxon>
        <taxon>Noctilucaceae</taxon>
        <taxon>Noctiluca</taxon>
    </lineage>
</organism>
<protein>
    <submittedName>
        <fullName evidence="1">Uncharacterized protein</fullName>
    </submittedName>
</protein>
<gene>
    <name evidence="1" type="ORF">NSCI0253_LOCUS32194</name>
</gene>